<name>A0A1I7YDN9_9BILA</name>
<dbReference type="WBParaSite" id="L893_g1533.t1">
    <property type="protein sequence ID" value="L893_g1533.t1"/>
    <property type="gene ID" value="L893_g1533"/>
</dbReference>
<accession>A0A1I7YDN9</accession>
<sequence length="317" mass="36587">MDSVPFAFCRDVCGFLGLEKEEFNELADTLTGRWKAAAAQYGENMTPFSLLFGLDDEGWYYRLNSCDRQTDIRSPGELRHLNQRYTPISWIGVDRPASFAVRCSREELVMELAPLLRARLRPCTELFMNNNGSYPRDAELAAVEMFGTPCTFYVLQVRYYSKESEDFVLSHLNNNPEIRSLVLIGFSHSTALEDQILRLLNSRSLQYLWLEDDNEDDTVGIRFTFEMFKTFSDAWYRTGTNMDCFLFAKCGGSIGARPEEILSLPVPPYVTRTVKIDEELDEVHYLEVRWTQKDGRSMKYKVDCRDNAFSILCAHAH</sequence>
<dbReference type="Proteomes" id="UP000095287">
    <property type="component" value="Unplaced"/>
</dbReference>
<dbReference type="AlphaFoldDB" id="A0A1I7YDN9"/>
<evidence type="ECO:0000313" key="1">
    <source>
        <dbReference type="Proteomes" id="UP000095287"/>
    </source>
</evidence>
<proteinExistence type="predicted"/>
<protein>
    <submittedName>
        <fullName evidence="2">TIR domain-containing protein</fullName>
    </submittedName>
</protein>
<keyword evidence="1" id="KW-1185">Reference proteome</keyword>
<reference evidence="2" key="1">
    <citation type="submission" date="2016-11" db="UniProtKB">
        <authorList>
            <consortium name="WormBaseParasite"/>
        </authorList>
    </citation>
    <scope>IDENTIFICATION</scope>
</reference>
<organism evidence="1 2">
    <name type="scientific">Steinernema glaseri</name>
    <dbReference type="NCBI Taxonomy" id="37863"/>
    <lineage>
        <taxon>Eukaryota</taxon>
        <taxon>Metazoa</taxon>
        <taxon>Ecdysozoa</taxon>
        <taxon>Nematoda</taxon>
        <taxon>Chromadorea</taxon>
        <taxon>Rhabditida</taxon>
        <taxon>Tylenchina</taxon>
        <taxon>Panagrolaimomorpha</taxon>
        <taxon>Strongyloidoidea</taxon>
        <taxon>Steinernematidae</taxon>
        <taxon>Steinernema</taxon>
    </lineage>
</organism>
<evidence type="ECO:0000313" key="2">
    <source>
        <dbReference type="WBParaSite" id="L893_g1533.t1"/>
    </source>
</evidence>